<protein>
    <submittedName>
        <fullName evidence="7">ABC transporter permease</fullName>
    </submittedName>
</protein>
<dbReference type="Proteomes" id="UP001596147">
    <property type="component" value="Unassembled WGS sequence"/>
</dbReference>
<keyword evidence="2 5" id="KW-0812">Transmembrane</keyword>
<evidence type="ECO:0000256" key="3">
    <source>
        <dbReference type="ARBA" id="ARBA00022989"/>
    </source>
</evidence>
<reference evidence="8" key="1">
    <citation type="journal article" date="2019" name="Int. J. Syst. Evol. Microbiol.">
        <title>The Global Catalogue of Microorganisms (GCM) 10K type strain sequencing project: providing services to taxonomists for standard genome sequencing and annotation.</title>
        <authorList>
            <consortium name="The Broad Institute Genomics Platform"/>
            <consortium name="The Broad Institute Genome Sequencing Center for Infectious Disease"/>
            <person name="Wu L."/>
            <person name="Ma J."/>
        </authorList>
    </citation>
    <scope>NUCLEOTIDE SEQUENCE [LARGE SCALE GENOMIC DNA]</scope>
    <source>
        <strain evidence="8">CGMCC 1.12237</strain>
    </source>
</reference>
<accession>A0ABW0LI64</accession>
<keyword evidence="8" id="KW-1185">Reference proteome</keyword>
<feature type="transmembrane region" description="Helical" evidence="5">
    <location>
        <begin position="218"/>
        <end position="238"/>
    </location>
</feature>
<evidence type="ECO:0000256" key="1">
    <source>
        <dbReference type="ARBA" id="ARBA00004141"/>
    </source>
</evidence>
<organism evidence="7 8">
    <name type="scientific">Lederbergia graminis</name>
    <dbReference type="NCBI Taxonomy" id="735518"/>
    <lineage>
        <taxon>Bacteria</taxon>
        <taxon>Bacillati</taxon>
        <taxon>Bacillota</taxon>
        <taxon>Bacilli</taxon>
        <taxon>Bacillales</taxon>
        <taxon>Bacillaceae</taxon>
        <taxon>Lederbergia</taxon>
    </lineage>
</organism>
<dbReference type="InterPro" id="IPR047817">
    <property type="entry name" value="ABC2_TM_bact-type"/>
</dbReference>
<dbReference type="PROSITE" id="PS51012">
    <property type="entry name" value="ABC_TM2"/>
    <property type="match status" value="1"/>
</dbReference>
<evidence type="ECO:0000313" key="7">
    <source>
        <dbReference type="EMBL" id="MFC5465444.1"/>
    </source>
</evidence>
<proteinExistence type="predicted"/>
<name>A0ABW0LI64_9BACI</name>
<evidence type="ECO:0000256" key="4">
    <source>
        <dbReference type="ARBA" id="ARBA00023136"/>
    </source>
</evidence>
<dbReference type="Pfam" id="PF12698">
    <property type="entry name" value="ABC2_membrane_3"/>
    <property type="match status" value="1"/>
</dbReference>
<gene>
    <name evidence="7" type="ORF">ACFPM4_11850</name>
</gene>
<dbReference type="EMBL" id="JBHSMC010000014">
    <property type="protein sequence ID" value="MFC5465444.1"/>
    <property type="molecule type" value="Genomic_DNA"/>
</dbReference>
<feature type="domain" description="ABC transmembrane type-2" evidence="6">
    <location>
        <begin position="20"/>
        <end position="242"/>
    </location>
</feature>
<feature type="transmembrane region" description="Helical" evidence="5">
    <location>
        <begin position="163"/>
        <end position="182"/>
    </location>
</feature>
<feature type="transmembrane region" description="Helical" evidence="5">
    <location>
        <begin position="52"/>
        <end position="73"/>
    </location>
</feature>
<feature type="transmembrane region" description="Helical" evidence="5">
    <location>
        <begin position="137"/>
        <end position="156"/>
    </location>
</feature>
<dbReference type="PANTHER" id="PTHR43229:SF6">
    <property type="entry name" value="ABC-TYPE MULTIDRUG TRANSPORT SYSTEM, PERMEASE COMPONENT"/>
    <property type="match status" value="1"/>
</dbReference>
<evidence type="ECO:0000259" key="6">
    <source>
        <dbReference type="PROSITE" id="PS51012"/>
    </source>
</evidence>
<dbReference type="PIRSF" id="PIRSF006648">
    <property type="entry name" value="DrrB"/>
    <property type="match status" value="1"/>
</dbReference>
<dbReference type="InterPro" id="IPR000412">
    <property type="entry name" value="ABC_2_transport"/>
</dbReference>
<dbReference type="InterPro" id="IPR051784">
    <property type="entry name" value="Nod_factor_ABC_transporter"/>
</dbReference>
<evidence type="ECO:0000256" key="5">
    <source>
        <dbReference type="SAM" id="Phobius"/>
    </source>
</evidence>
<dbReference type="RefSeq" id="WP_382351803.1">
    <property type="nucleotide sequence ID" value="NZ_JBHSMC010000014.1"/>
</dbReference>
<sequence length="245" mass="27822">MKMLLTQCKVEILRVFRNPYYIFWSLFMPIVFYFIFTRVVNLDVPDKALWDAHFLMSMTSFSVMGSAIMTLGIRMVEERSKGWTTFMRVTPLTDTIYFFSKMIGQSMVHVFSILIIFLAGGLVNGIELTVFEWISSAFWILLASMPFLALGVLVGMMKRVDTAAGVSNIIYMILAITGGMYMPFDILPKTVQAIGSWLPAFHFGNGAWEIIRGNGPEILNIAILAAYLIVFMLLSTYIRRKQEAV</sequence>
<dbReference type="InterPro" id="IPR013525">
    <property type="entry name" value="ABC2_TM"/>
</dbReference>
<comment type="caution">
    <text evidence="7">The sequence shown here is derived from an EMBL/GenBank/DDBJ whole genome shotgun (WGS) entry which is preliminary data.</text>
</comment>
<comment type="subcellular location">
    <subcellularLocation>
        <location evidence="1">Membrane</location>
        <topology evidence="1">Multi-pass membrane protein</topology>
    </subcellularLocation>
</comment>
<dbReference type="PANTHER" id="PTHR43229">
    <property type="entry name" value="NODULATION PROTEIN J"/>
    <property type="match status" value="1"/>
</dbReference>
<feature type="transmembrane region" description="Helical" evidence="5">
    <location>
        <begin position="21"/>
        <end position="40"/>
    </location>
</feature>
<evidence type="ECO:0000256" key="2">
    <source>
        <dbReference type="ARBA" id="ARBA00022692"/>
    </source>
</evidence>
<keyword evidence="3 5" id="KW-1133">Transmembrane helix</keyword>
<evidence type="ECO:0000313" key="8">
    <source>
        <dbReference type="Proteomes" id="UP001596147"/>
    </source>
</evidence>
<keyword evidence="4 5" id="KW-0472">Membrane</keyword>